<evidence type="ECO:0000256" key="1">
    <source>
        <dbReference type="ARBA" id="ARBA00022729"/>
    </source>
</evidence>
<name>A0A495LW07_9FLAO</name>
<keyword evidence="1" id="KW-0732">Signal</keyword>
<organism evidence="3 4">
    <name type="scientific">Flavobacterium endophyticum</name>
    <dbReference type="NCBI Taxonomy" id="1540163"/>
    <lineage>
        <taxon>Bacteria</taxon>
        <taxon>Pseudomonadati</taxon>
        <taxon>Bacteroidota</taxon>
        <taxon>Flavobacteriia</taxon>
        <taxon>Flavobacteriales</taxon>
        <taxon>Flavobacteriaceae</taxon>
        <taxon>Flavobacterium</taxon>
    </lineage>
</organism>
<comment type="caution">
    <text evidence="3">The sequence shown here is derived from an EMBL/GenBank/DDBJ whole genome shotgun (WGS) entry which is preliminary data.</text>
</comment>
<dbReference type="OrthoDB" id="1345084at2"/>
<sequence length="264" mass="28226">MSKITLLLFTFFIGGIASYGQYSCANAIPITSGFTQPNIVTPGTGSPGSWVTSAPNCQGTGGFSSTLSFNTTCFDDVFISQGDDYMFKYTSGPVAGETAYFEILIKTDYMGLMAFSDCNATVISGCLSGAYSGSFNTATGTLSVTVTDLAANQTIYFGVGIWADPKVLDFDVTNFTVTPPALSIEDISQNKVKLFPNPVTNVLNISGLKEVSNVAIYNLLGQEVMRKMDIDGDKQVDVSSLSPGTYLVKINTNSKTETYKIIKE</sequence>
<dbReference type="AlphaFoldDB" id="A0A495LW07"/>
<gene>
    <name evidence="3" type="ORF">CLV94_3358</name>
</gene>
<reference evidence="3 4" key="1">
    <citation type="submission" date="2018-10" db="EMBL/GenBank/DDBJ databases">
        <title>Genomic Encyclopedia of Archaeal and Bacterial Type Strains, Phase II (KMG-II): from individual species to whole genera.</title>
        <authorList>
            <person name="Goeker M."/>
        </authorList>
    </citation>
    <scope>NUCLEOTIDE SEQUENCE [LARGE SCALE GENOMIC DNA]</scope>
    <source>
        <strain evidence="3 4">DSM 29537</strain>
    </source>
</reference>
<dbReference type="Proteomes" id="UP000277579">
    <property type="component" value="Unassembled WGS sequence"/>
</dbReference>
<evidence type="ECO:0000259" key="2">
    <source>
        <dbReference type="Pfam" id="PF18962"/>
    </source>
</evidence>
<dbReference type="EMBL" id="RBLC01000007">
    <property type="protein sequence ID" value="RKS17916.1"/>
    <property type="molecule type" value="Genomic_DNA"/>
</dbReference>
<proteinExistence type="predicted"/>
<dbReference type="InterPro" id="IPR026444">
    <property type="entry name" value="Secre_tail"/>
</dbReference>
<dbReference type="RefSeq" id="WP_121377626.1">
    <property type="nucleotide sequence ID" value="NZ_RBLC01000007.1"/>
</dbReference>
<accession>A0A495LW07</accession>
<evidence type="ECO:0000313" key="3">
    <source>
        <dbReference type="EMBL" id="RKS17916.1"/>
    </source>
</evidence>
<dbReference type="Pfam" id="PF18962">
    <property type="entry name" value="Por_Secre_tail"/>
    <property type="match status" value="1"/>
</dbReference>
<dbReference type="NCBIfam" id="TIGR04183">
    <property type="entry name" value="Por_Secre_tail"/>
    <property type="match status" value="1"/>
</dbReference>
<feature type="domain" description="Secretion system C-terminal sorting" evidence="2">
    <location>
        <begin position="194"/>
        <end position="262"/>
    </location>
</feature>
<evidence type="ECO:0000313" key="4">
    <source>
        <dbReference type="Proteomes" id="UP000277579"/>
    </source>
</evidence>
<protein>
    <submittedName>
        <fullName evidence="3">Putative secreted protein (Por secretion system target)</fullName>
    </submittedName>
</protein>
<keyword evidence="4" id="KW-1185">Reference proteome</keyword>